<name>A0AAJ6YVP2_9HYME</name>
<dbReference type="RefSeq" id="XP_011505260.1">
    <property type="nucleotide sequence ID" value="XM_011506958.1"/>
</dbReference>
<keyword evidence="10" id="KW-1185">Reference proteome</keyword>
<organism evidence="10 11">
    <name type="scientific">Ceratosolen solmsi marchali</name>
    <dbReference type="NCBI Taxonomy" id="326594"/>
    <lineage>
        <taxon>Eukaryota</taxon>
        <taxon>Metazoa</taxon>
        <taxon>Ecdysozoa</taxon>
        <taxon>Arthropoda</taxon>
        <taxon>Hexapoda</taxon>
        <taxon>Insecta</taxon>
        <taxon>Pterygota</taxon>
        <taxon>Neoptera</taxon>
        <taxon>Endopterygota</taxon>
        <taxon>Hymenoptera</taxon>
        <taxon>Apocrita</taxon>
        <taxon>Proctotrupomorpha</taxon>
        <taxon>Chalcidoidea</taxon>
        <taxon>Agaonidae</taxon>
        <taxon>Agaoninae</taxon>
        <taxon>Ceratosolen</taxon>
    </lineage>
</organism>
<dbReference type="GeneID" id="105368056"/>
<evidence type="ECO:0000256" key="1">
    <source>
        <dbReference type="ARBA" id="ARBA00004239"/>
    </source>
</evidence>
<dbReference type="Proteomes" id="UP000695007">
    <property type="component" value="Unplaced"/>
</dbReference>
<dbReference type="PRINTS" id="PR00722">
    <property type="entry name" value="CHYMOTRYPSIN"/>
</dbReference>
<dbReference type="GO" id="GO:0006508">
    <property type="term" value="P:proteolysis"/>
    <property type="evidence" value="ECO:0007669"/>
    <property type="project" value="UniProtKB-KW"/>
</dbReference>
<accession>A0AAJ6YVP2</accession>
<dbReference type="InterPro" id="IPR043504">
    <property type="entry name" value="Peptidase_S1_PA_chymotrypsin"/>
</dbReference>
<dbReference type="PANTHER" id="PTHR24276">
    <property type="entry name" value="POLYSERASE-RELATED"/>
    <property type="match status" value="1"/>
</dbReference>
<keyword evidence="3 7" id="KW-0645">Protease</keyword>
<dbReference type="SUPFAM" id="SSF50494">
    <property type="entry name" value="Trypsin-like serine proteases"/>
    <property type="match status" value="1"/>
</dbReference>
<dbReference type="FunFam" id="2.40.10.10:FF:000036">
    <property type="entry name" value="Trypsin beta"/>
    <property type="match status" value="1"/>
</dbReference>
<evidence type="ECO:0000313" key="11">
    <source>
        <dbReference type="RefSeq" id="XP_011505260.1"/>
    </source>
</evidence>
<evidence type="ECO:0000259" key="9">
    <source>
        <dbReference type="PROSITE" id="PS50240"/>
    </source>
</evidence>
<dbReference type="PROSITE" id="PS00134">
    <property type="entry name" value="TRYPSIN_HIS"/>
    <property type="match status" value="1"/>
</dbReference>
<dbReference type="CDD" id="cd00190">
    <property type="entry name" value="Tryp_SPc"/>
    <property type="match status" value="1"/>
</dbReference>
<keyword evidence="5 7" id="KW-0720">Serine protease</keyword>
<keyword evidence="8" id="KW-0732">Signal</keyword>
<evidence type="ECO:0000256" key="5">
    <source>
        <dbReference type="ARBA" id="ARBA00022825"/>
    </source>
</evidence>
<feature type="domain" description="Peptidase S1" evidence="9">
    <location>
        <begin position="24"/>
        <end position="253"/>
    </location>
</feature>
<evidence type="ECO:0000256" key="6">
    <source>
        <dbReference type="ARBA" id="ARBA00023157"/>
    </source>
</evidence>
<dbReference type="PROSITE" id="PS00135">
    <property type="entry name" value="TRYPSIN_SER"/>
    <property type="match status" value="1"/>
</dbReference>
<dbReference type="AlphaFoldDB" id="A0AAJ6YVP2"/>
<dbReference type="KEGG" id="csol:105368056"/>
<dbReference type="SMART" id="SM00020">
    <property type="entry name" value="Tryp_SPc"/>
    <property type="match status" value="1"/>
</dbReference>
<dbReference type="FunFam" id="2.40.10.10:FF:000068">
    <property type="entry name" value="transmembrane protease serine 2"/>
    <property type="match status" value="1"/>
</dbReference>
<dbReference type="PANTHER" id="PTHR24276:SF98">
    <property type="entry name" value="FI18310P1-RELATED"/>
    <property type="match status" value="1"/>
</dbReference>
<keyword evidence="6" id="KW-1015">Disulfide bond</keyword>
<dbReference type="Pfam" id="PF00089">
    <property type="entry name" value="Trypsin"/>
    <property type="match status" value="1"/>
</dbReference>
<dbReference type="InterPro" id="IPR050430">
    <property type="entry name" value="Peptidase_S1"/>
</dbReference>
<dbReference type="GO" id="GO:0004252">
    <property type="term" value="F:serine-type endopeptidase activity"/>
    <property type="evidence" value="ECO:0007669"/>
    <property type="project" value="InterPro"/>
</dbReference>
<gene>
    <name evidence="11" type="primary">LOC105368056</name>
</gene>
<reference evidence="11" key="1">
    <citation type="submission" date="2025-08" db="UniProtKB">
        <authorList>
            <consortium name="RefSeq"/>
        </authorList>
    </citation>
    <scope>IDENTIFICATION</scope>
</reference>
<evidence type="ECO:0000313" key="10">
    <source>
        <dbReference type="Proteomes" id="UP000695007"/>
    </source>
</evidence>
<keyword evidence="4 7" id="KW-0378">Hydrolase</keyword>
<dbReference type="InterPro" id="IPR001314">
    <property type="entry name" value="Peptidase_S1A"/>
</dbReference>
<dbReference type="InterPro" id="IPR009003">
    <property type="entry name" value="Peptidase_S1_PA"/>
</dbReference>
<dbReference type="InterPro" id="IPR018114">
    <property type="entry name" value="TRYPSIN_HIS"/>
</dbReference>
<comment type="subcellular location">
    <subcellularLocation>
        <location evidence="1">Secreted</location>
        <location evidence="1">Extracellular space</location>
    </subcellularLocation>
</comment>
<feature type="chain" id="PRO_5042531988" evidence="8">
    <location>
        <begin position="20"/>
        <end position="267"/>
    </location>
</feature>
<comment type="similarity">
    <text evidence="2">Belongs to the peptidase S1 family.</text>
</comment>
<feature type="signal peptide" evidence="8">
    <location>
        <begin position="1"/>
        <end position="19"/>
    </location>
</feature>
<evidence type="ECO:0000256" key="7">
    <source>
        <dbReference type="RuleBase" id="RU363034"/>
    </source>
</evidence>
<evidence type="ECO:0000256" key="3">
    <source>
        <dbReference type="ARBA" id="ARBA00022670"/>
    </source>
</evidence>
<sequence>MNFQLLIFLFLESIIATMAKNVRIIGGEDADITEFPYMASFRIYKDELLICGGAIISHQHILTAAHCFENRRKSDIRVYLGTTNSRNYSIPYYKIRNVAAHPNYLKIDKKSRWTVLNDIAIVTIEPNIEFNAFQNKIDLPTKEIKVGETAIMTGWGWRTYPKGTTSNTLQKISMKVIPNCEYDRDYPHMVNDDHLCAFTEEKAGICMGDSGGPLVSHGKVIGICSFGRLCALGDPDVYAKVYSYLDFIKSCMNSVSDSNSTCCCLIL</sequence>
<proteinExistence type="inferred from homology"/>
<evidence type="ECO:0000256" key="2">
    <source>
        <dbReference type="ARBA" id="ARBA00007664"/>
    </source>
</evidence>
<dbReference type="GO" id="GO:0005576">
    <property type="term" value="C:extracellular region"/>
    <property type="evidence" value="ECO:0007669"/>
    <property type="project" value="UniProtKB-SubCell"/>
</dbReference>
<protein>
    <submittedName>
        <fullName evidence="11">Chymotrypsin-2-like isoform X1</fullName>
    </submittedName>
</protein>
<dbReference type="InterPro" id="IPR033116">
    <property type="entry name" value="TRYPSIN_SER"/>
</dbReference>
<evidence type="ECO:0000256" key="8">
    <source>
        <dbReference type="SAM" id="SignalP"/>
    </source>
</evidence>
<evidence type="ECO:0000256" key="4">
    <source>
        <dbReference type="ARBA" id="ARBA00022801"/>
    </source>
</evidence>
<dbReference type="InterPro" id="IPR001254">
    <property type="entry name" value="Trypsin_dom"/>
</dbReference>
<dbReference type="PROSITE" id="PS50240">
    <property type="entry name" value="TRYPSIN_DOM"/>
    <property type="match status" value="1"/>
</dbReference>
<dbReference type="Gene3D" id="2.40.10.10">
    <property type="entry name" value="Trypsin-like serine proteases"/>
    <property type="match status" value="1"/>
</dbReference>